<evidence type="ECO:0000313" key="2">
    <source>
        <dbReference type="Proteomes" id="UP000235507"/>
    </source>
</evidence>
<gene>
    <name evidence="1" type="ORF">C1D09_026505</name>
</gene>
<dbReference type="OrthoDB" id="9900627at2"/>
<comment type="caution">
    <text evidence="1">The sequence shown here is derived from an EMBL/GenBank/DDBJ whole genome shotgun (WGS) entry which is preliminary data.</text>
</comment>
<sequence length="124" mass="14106">MPLGEPLAGLNATEKAEVADKIEMLRPTMFQFYWSSTTIRDASLRPDRSSRSELRNTSDPKHLARWRSEWPYRPEMCLAWQPPPQTIVDLQILGALCNLADHVSINGADQLASNGRRLLFGRRT</sequence>
<organism evidence="1 2">
    <name type="scientific">Mesorhizobium intechi</name>
    <dbReference type="NCBI Taxonomy" id="537601"/>
    <lineage>
        <taxon>Bacteria</taxon>
        <taxon>Pseudomonadati</taxon>
        <taxon>Pseudomonadota</taxon>
        <taxon>Alphaproteobacteria</taxon>
        <taxon>Hyphomicrobiales</taxon>
        <taxon>Phyllobacteriaceae</taxon>
        <taxon>Mesorhizobium</taxon>
    </lineage>
</organism>
<evidence type="ECO:0000313" key="1">
    <source>
        <dbReference type="EMBL" id="TSE03355.1"/>
    </source>
</evidence>
<name>A0A8T9AJ03_9HYPH</name>
<dbReference type="Proteomes" id="UP000235507">
    <property type="component" value="Unassembled WGS sequence"/>
</dbReference>
<reference evidence="1" key="1">
    <citation type="submission" date="2019-07" db="EMBL/GenBank/DDBJ databases">
        <title>Mesorhizobum intechiensis sp. nov. isolated from nodules of Lotus tenuis growing in lowlands of the Flooding Pampa, Argentina.</title>
        <authorList>
            <person name="Estrella M.J."/>
            <person name="Torres Tejerizo G.A."/>
            <person name="Cumpa Velazquez L.M."/>
            <person name="Fontana F."/>
            <person name="Hansen L."/>
            <person name="Pistorio M."/>
            <person name="Sannazzaro A.I."/>
        </authorList>
    </citation>
    <scope>NUCLEOTIDE SEQUENCE</scope>
    <source>
        <strain evidence="1">BD68</strain>
    </source>
</reference>
<dbReference type="RefSeq" id="WP_143977023.1">
    <property type="nucleotide sequence ID" value="NZ_PNOT02000312.1"/>
</dbReference>
<proteinExistence type="predicted"/>
<dbReference type="AlphaFoldDB" id="A0A8T9AJ03"/>
<accession>A0A8T9AJ03</accession>
<keyword evidence="2" id="KW-1185">Reference proteome</keyword>
<dbReference type="EMBL" id="PNOT02000312">
    <property type="protein sequence ID" value="TSE03355.1"/>
    <property type="molecule type" value="Genomic_DNA"/>
</dbReference>
<protein>
    <submittedName>
        <fullName evidence="1">Uncharacterized protein</fullName>
    </submittedName>
</protein>